<dbReference type="Pfam" id="PF01261">
    <property type="entry name" value="AP_endonuc_2"/>
    <property type="match status" value="1"/>
</dbReference>
<evidence type="ECO:0000313" key="2">
    <source>
        <dbReference type="EMBL" id="GAG53509.1"/>
    </source>
</evidence>
<dbReference type="InterPro" id="IPR036237">
    <property type="entry name" value="Xyl_isomerase-like_sf"/>
</dbReference>
<dbReference type="AlphaFoldDB" id="X0YCD5"/>
<protein>
    <recommendedName>
        <fullName evidence="1">Xylose isomerase-like TIM barrel domain-containing protein</fullName>
    </recommendedName>
</protein>
<dbReference type="SUPFAM" id="SSF51658">
    <property type="entry name" value="Xylose isomerase-like"/>
    <property type="match status" value="1"/>
</dbReference>
<evidence type="ECO:0000259" key="1">
    <source>
        <dbReference type="Pfam" id="PF01261"/>
    </source>
</evidence>
<reference evidence="2" key="1">
    <citation type="journal article" date="2014" name="Front. Microbiol.">
        <title>High frequency of phylogenetically diverse reductive dehalogenase-homologous genes in deep subseafloor sedimentary metagenomes.</title>
        <authorList>
            <person name="Kawai M."/>
            <person name="Futagami T."/>
            <person name="Toyoda A."/>
            <person name="Takaki Y."/>
            <person name="Nishi S."/>
            <person name="Hori S."/>
            <person name="Arai W."/>
            <person name="Tsubouchi T."/>
            <person name="Morono Y."/>
            <person name="Uchiyama I."/>
            <person name="Ito T."/>
            <person name="Fujiyama A."/>
            <person name="Inagaki F."/>
            <person name="Takami H."/>
        </authorList>
    </citation>
    <scope>NUCLEOTIDE SEQUENCE</scope>
    <source>
        <strain evidence="2">Expedition CK06-06</strain>
    </source>
</reference>
<comment type="caution">
    <text evidence="2">The sequence shown here is derived from an EMBL/GenBank/DDBJ whole genome shotgun (WGS) entry which is preliminary data.</text>
</comment>
<dbReference type="Gene3D" id="3.20.20.150">
    <property type="entry name" value="Divalent-metal-dependent TIM barrel enzymes"/>
    <property type="match status" value="1"/>
</dbReference>
<gene>
    <name evidence="2" type="ORF">S01H1_76327</name>
</gene>
<organism evidence="2">
    <name type="scientific">marine sediment metagenome</name>
    <dbReference type="NCBI Taxonomy" id="412755"/>
    <lineage>
        <taxon>unclassified sequences</taxon>
        <taxon>metagenomes</taxon>
        <taxon>ecological metagenomes</taxon>
    </lineage>
</organism>
<proteinExistence type="predicted"/>
<feature type="domain" description="Xylose isomerase-like TIM barrel" evidence="1">
    <location>
        <begin position="21"/>
        <end position="165"/>
    </location>
</feature>
<accession>X0YCD5</accession>
<feature type="non-terminal residue" evidence="2">
    <location>
        <position position="174"/>
    </location>
</feature>
<dbReference type="EMBL" id="BARS01051217">
    <property type="protein sequence ID" value="GAG53509.1"/>
    <property type="molecule type" value="Genomic_DNA"/>
</dbReference>
<dbReference type="InterPro" id="IPR013022">
    <property type="entry name" value="Xyl_isomerase-like_TIM-brl"/>
</dbReference>
<sequence length="174" mass="19648">MIGMSSSWLATKGYNIRSSVEKIFDLDFDLVELGAAHKYEPKAMQIVKLLKKQHPDKKFTVHTLFPPLEEFFMFNIADTKAFDKNIRALKTLFQVGKIVDAEVIGIHGGYKRELEWGESHFGFTKFKFGEKIDDSEARRNVERVLEVALSLAEKNGIKLCVETDAAGGEDGCMV</sequence>
<name>X0YCD5_9ZZZZ</name>